<dbReference type="InterPro" id="IPR036388">
    <property type="entry name" value="WH-like_DNA-bd_sf"/>
</dbReference>
<dbReference type="PROSITE" id="PS01117">
    <property type="entry name" value="HTH_MARR_1"/>
    <property type="match status" value="1"/>
</dbReference>
<feature type="domain" description="HTH marR-type" evidence="4">
    <location>
        <begin position="5"/>
        <end position="138"/>
    </location>
</feature>
<organism evidence="5 6">
    <name type="scientific">Sphingobium chungbukense</name>
    <dbReference type="NCBI Taxonomy" id="56193"/>
    <lineage>
        <taxon>Bacteria</taxon>
        <taxon>Pseudomonadati</taxon>
        <taxon>Pseudomonadota</taxon>
        <taxon>Alphaproteobacteria</taxon>
        <taxon>Sphingomonadales</taxon>
        <taxon>Sphingomonadaceae</taxon>
        <taxon>Sphingobium</taxon>
    </lineage>
</organism>
<dbReference type="PROSITE" id="PS50995">
    <property type="entry name" value="HTH_MARR_2"/>
    <property type="match status" value="1"/>
</dbReference>
<dbReference type="SMART" id="SM00347">
    <property type="entry name" value="HTH_MARR"/>
    <property type="match status" value="1"/>
</dbReference>
<keyword evidence="6" id="KW-1185">Reference proteome</keyword>
<dbReference type="InterPro" id="IPR000835">
    <property type="entry name" value="HTH_MarR-typ"/>
</dbReference>
<evidence type="ECO:0000256" key="1">
    <source>
        <dbReference type="ARBA" id="ARBA00023015"/>
    </source>
</evidence>
<dbReference type="Pfam" id="PF01047">
    <property type="entry name" value="MarR"/>
    <property type="match status" value="1"/>
</dbReference>
<keyword evidence="3" id="KW-0804">Transcription</keyword>
<dbReference type="SUPFAM" id="SSF46785">
    <property type="entry name" value="Winged helix' DNA-binding domain"/>
    <property type="match status" value="1"/>
</dbReference>
<evidence type="ECO:0000259" key="4">
    <source>
        <dbReference type="PROSITE" id="PS50995"/>
    </source>
</evidence>
<dbReference type="GO" id="GO:0003677">
    <property type="term" value="F:DNA binding"/>
    <property type="evidence" value="ECO:0007669"/>
    <property type="project" value="UniProtKB-KW"/>
</dbReference>
<evidence type="ECO:0000313" key="5">
    <source>
        <dbReference type="EMBL" id="KKW90771.1"/>
    </source>
</evidence>
<gene>
    <name evidence="5" type="ORF">YP76_19730</name>
</gene>
<protein>
    <submittedName>
        <fullName evidence="5">MarR family transcriptional regulator</fullName>
    </submittedName>
</protein>
<comment type="caution">
    <text evidence="5">The sequence shown here is derived from an EMBL/GenBank/DDBJ whole genome shotgun (WGS) entry which is preliminary data.</text>
</comment>
<keyword evidence="2" id="KW-0238">DNA-binding</keyword>
<proteinExistence type="predicted"/>
<evidence type="ECO:0000256" key="3">
    <source>
        <dbReference type="ARBA" id="ARBA00023163"/>
    </source>
</evidence>
<dbReference type="PANTHER" id="PTHR42756:SF1">
    <property type="entry name" value="TRANSCRIPTIONAL REPRESSOR OF EMRAB OPERON"/>
    <property type="match status" value="1"/>
</dbReference>
<accession>A0A0M3APC7</accession>
<dbReference type="Proteomes" id="UP000033874">
    <property type="component" value="Unassembled WGS sequence"/>
</dbReference>
<evidence type="ECO:0000313" key="6">
    <source>
        <dbReference type="Proteomes" id="UP000033874"/>
    </source>
</evidence>
<dbReference type="PATRIC" id="fig|56193.3.peg.4150"/>
<dbReference type="PANTHER" id="PTHR42756">
    <property type="entry name" value="TRANSCRIPTIONAL REGULATOR, MARR"/>
    <property type="match status" value="1"/>
</dbReference>
<dbReference type="InterPro" id="IPR036390">
    <property type="entry name" value="WH_DNA-bd_sf"/>
</dbReference>
<evidence type="ECO:0000256" key="2">
    <source>
        <dbReference type="ARBA" id="ARBA00023125"/>
    </source>
</evidence>
<dbReference type="STRING" id="56193.YP76_19730"/>
<sequence length="143" mass="15738">MNVSDEELLTDLFRTIALMRKSFDRAMTEQGASLAQTKVLMCIKARSGNARAVDIAEIMGVAPRTATEALDGLERDGLIRRIPDKEDRRVKRLTLTPAGEAAVAVAEPLRRQLMTKLLANLNPSERLNFHAALQKLLEGLADA</sequence>
<dbReference type="PRINTS" id="PR00598">
    <property type="entry name" value="HTHMARR"/>
</dbReference>
<name>A0A0M3APC7_9SPHN</name>
<dbReference type="AlphaFoldDB" id="A0A0M3APC7"/>
<dbReference type="InterPro" id="IPR023187">
    <property type="entry name" value="Tscrpt_reg_MarR-type_CS"/>
</dbReference>
<dbReference type="GO" id="GO:0003700">
    <property type="term" value="F:DNA-binding transcription factor activity"/>
    <property type="evidence" value="ECO:0007669"/>
    <property type="project" value="InterPro"/>
</dbReference>
<keyword evidence="1" id="KW-0805">Transcription regulation</keyword>
<reference evidence="5 6" key="1">
    <citation type="submission" date="2015-04" db="EMBL/GenBank/DDBJ databases">
        <title>Genome sequence of aromatic hydrocarbons-degrading Sphingobium chungbukense DJ77.</title>
        <authorList>
            <person name="Kim Y.-C."/>
            <person name="Chae J.-C."/>
        </authorList>
    </citation>
    <scope>NUCLEOTIDE SEQUENCE [LARGE SCALE GENOMIC DNA]</scope>
    <source>
        <strain evidence="5 6">DJ77</strain>
    </source>
</reference>
<dbReference type="Gene3D" id="1.10.10.10">
    <property type="entry name" value="Winged helix-like DNA-binding domain superfamily/Winged helix DNA-binding domain"/>
    <property type="match status" value="1"/>
</dbReference>
<dbReference type="EMBL" id="LBIC01000009">
    <property type="protein sequence ID" value="KKW90771.1"/>
    <property type="molecule type" value="Genomic_DNA"/>
</dbReference>
<dbReference type="RefSeq" id="WP_046765270.1">
    <property type="nucleotide sequence ID" value="NZ_LBIC01000009.1"/>
</dbReference>